<comment type="pathway">
    <text evidence="2 10">Cofactor biosynthesis; NAD(+) biosynthesis; deamido-NAD(+) from nicotinate D-ribonucleotide: step 1/1.</text>
</comment>
<dbReference type="InterPro" id="IPR014729">
    <property type="entry name" value="Rossmann-like_a/b/a_fold"/>
</dbReference>
<evidence type="ECO:0000256" key="8">
    <source>
        <dbReference type="ARBA" id="ARBA00023027"/>
    </source>
</evidence>
<keyword evidence="13" id="KW-1185">Reference proteome</keyword>
<keyword evidence="3 10" id="KW-0662">Pyridine nucleotide biosynthesis</keyword>
<dbReference type="UniPathway" id="UPA00253">
    <property type="reaction ID" value="UER00332"/>
</dbReference>
<proteinExistence type="inferred from homology"/>
<dbReference type="GO" id="GO:0005524">
    <property type="term" value="F:ATP binding"/>
    <property type="evidence" value="ECO:0007669"/>
    <property type="project" value="UniProtKB-KW"/>
</dbReference>
<dbReference type="InterPro" id="IPR004821">
    <property type="entry name" value="Cyt_trans-like"/>
</dbReference>
<protein>
    <recommendedName>
        <fullName evidence="10">Probable nicotinate-nucleotide adenylyltransferase</fullName>
        <ecNumber evidence="10">2.7.7.18</ecNumber>
    </recommendedName>
    <alternativeName>
        <fullName evidence="10">Deamido-NAD(+) diphosphorylase</fullName>
    </alternativeName>
    <alternativeName>
        <fullName evidence="10">Deamido-NAD(+) pyrophosphorylase</fullName>
    </alternativeName>
    <alternativeName>
        <fullName evidence="10">Nicotinate mononucleotide adenylyltransferase</fullName>
        <shortName evidence="10">NaMN adenylyltransferase</shortName>
    </alternativeName>
</protein>
<keyword evidence="8 10" id="KW-0520">NAD</keyword>
<dbReference type="HAMAP" id="MF_00244">
    <property type="entry name" value="NaMN_adenylyltr"/>
    <property type="match status" value="1"/>
</dbReference>
<evidence type="ECO:0000256" key="1">
    <source>
        <dbReference type="ARBA" id="ARBA00002324"/>
    </source>
</evidence>
<dbReference type="EC" id="2.7.7.18" evidence="10"/>
<keyword evidence="6 10" id="KW-0547">Nucleotide-binding</keyword>
<dbReference type="SUPFAM" id="SSF52374">
    <property type="entry name" value="Nucleotidylyl transferase"/>
    <property type="match status" value="1"/>
</dbReference>
<evidence type="ECO:0000256" key="2">
    <source>
        <dbReference type="ARBA" id="ARBA00005019"/>
    </source>
</evidence>
<dbReference type="EMBL" id="VULZ01000006">
    <property type="protein sequence ID" value="MSS14803.1"/>
    <property type="molecule type" value="Genomic_DNA"/>
</dbReference>
<evidence type="ECO:0000259" key="11">
    <source>
        <dbReference type="Pfam" id="PF01467"/>
    </source>
</evidence>
<organism evidence="12 13">
    <name type="scientific">Porcincola intestinalis</name>
    <dbReference type="NCBI Taxonomy" id="2606632"/>
    <lineage>
        <taxon>Bacteria</taxon>
        <taxon>Bacillati</taxon>
        <taxon>Bacillota</taxon>
        <taxon>Clostridia</taxon>
        <taxon>Lachnospirales</taxon>
        <taxon>Lachnospiraceae</taxon>
        <taxon>Porcincola</taxon>
    </lineage>
</organism>
<dbReference type="Pfam" id="PF01467">
    <property type="entry name" value="CTP_transf_like"/>
    <property type="match status" value="1"/>
</dbReference>
<evidence type="ECO:0000313" key="12">
    <source>
        <dbReference type="EMBL" id="MSS14803.1"/>
    </source>
</evidence>
<dbReference type="NCBIfam" id="NF000840">
    <property type="entry name" value="PRK00071.1-3"/>
    <property type="match status" value="1"/>
</dbReference>
<dbReference type="NCBIfam" id="TIGR00482">
    <property type="entry name" value="nicotinate (nicotinamide) nucleotide adenylyltransferase"/>
    <property type="match status" value="1"/>
</dbReference>
<evidence type="ECO:0000256" key="4">
    <source>
        <dbReference type="ARBA" id="ARBA00022679"/>
    </source>
</evidence>
<dbReference type="CDD" id="cd02165">
    <property type="entry name" value="NMNAT"/>
    <property type="match status" value="1"/>
</dbReference>
<keyword evidence="4 10" id="KW-0808">Transferase</keyword>
<comment type="caution">
    <text evidence="12">The sequence shown here is derived from an EMBL/GenBank/DDBJ whole genome shotgun (WGS) entry which is preliminary data.</text>
</comment>
<evidence type="ECO:0000256" key="3">
    <source>
        <dbReference type="ARBA" id="ARBA00022642"/>
    </source>
</evidence>
<dbReference type="PANTHER" id="PTHR39321">
    <property type="entry name" value="NICOTINATE-NUCLEOTIDE ADENYLYLTRANSFERASE-RELATED"/>
    <property type="match status" value="1"/>
</dbReference>
<evidence type="ECO:0000313" key="13">
    <source>
        <dbReference type="Proteomes" id="UP000481852"/>
    </source>
</evidence>
<evidence type="ECO:0000256" key="5">
    <source>
        <dbReference type="ARBA" id="ARBA00022695"/>
    </source>
</evidence>
<sequence>MPALRRKVGIMGGTFDPIHIGHLILGESAYEQFQLDTVLFMPSGNPPHKRNREGASNSQRIEMVRLAIEGNNHFQLSLEEMHEEGYTYTKETLTRLAAEHPDTDYFFIMGADSLFEFDTWRCPDEIARLCTLIVAVRDGLSSSELDPRIDELKVRYQADIRKLTSPNLDISSHMIRRWISEGASIRYYVPDPVRTYIMENGVYRCSTIS</sequence>
<comment type="similarity">
    <text evidence="10">Belongs to the NadD family.</text>
</comment>
<accession>A0A6L5X5Z3</accession>
<feature type="domain" description="Cytidyltransferase-like" evidence="11">
    <location>
        <begin position="10"/>
        <end position="177"/>
    </location>
</feature>
<evidence type="ECO:0000256" key="6">
    <source>
        <dbReference type="ARBA" id="ARBA00022741"/>
    </source>
</evidence>
<comment type="catalytic activity">
    <reaction evidence="9 10">
        <text>nicotinate beta-D-ribonucleotide + ATP + H(+) = deamido-NAD(+) + diphosphate</text>
        <dbReference type="Rhea" id="RHEA:22860"/>
        <dbReference type="ChEBI" id="CHEBI:15378"/>
        <dbReference type="ChEBI" id="CHEBI:30616"/>
        <dbReference type="ChEBI" id="CHEBI:33019"/>
        <dbReference type="ChEBI" id="CHEBI:57502"/>
        <dbReference type="ChEBI" id="CHEBI:58437"/>
        <dbReference type="EC" id="2.7.7.18"/>
    </reaction>
</comment>
<dbReference type="AlphaFoldDB" id="A0A6L5X5Z3"/>
<dbReference type="GO" id="GO:0009435">
    <property type="term" value="P:NAD+ biosynthetic process"/>
    <property type="evidence" value="ECO:0007669"/>
    <property type="project" value="UniProtKB-UniRule"/>
</dbReference>
<dbReference type="GO" id="GO:0004515">
    <property type="term" value="F:nicotinate-nucleotide adenylyltransferase activity"/>
    <property type="evidence" value="ECO:0007669"/>
    <property type="project" value="UniProtKB-UniRule"/>
</dbReference>
<evidence type="ECO:0000256" key="7">
    <source>
        <dbReference type="ARBA" id="ARBA00022840"/>
    </source>
</evidence>
<dbReference type="Gene3D" id="3.40.50.620">
    <property type="entry name" value="HUPs"/>
    <property type="match status" value="1"/>
</dbReference>
<dbReference type="PANTHER" id="PTHR39321:SF3">
    <property type="entry name" value="PHOSPHOPANTETHEINE ADENYLYLTRANSFERASE"/>
    <property type="match status" value="1"/>
</dbReference>
<evidence type="ECO:0000256" key="9">
    <source>
        <dbReference type="ARBA" id="ARBA00048721"/>
    </source>
</evidence>
<keyword evidence="5 10" id="KW-0548">Nucleotidyltransferase</keyword>
<evidence type="ECO:0000256" key="10">
    <source>
        <dbReference type="HAMAP-Rule" id="MF_00244"/>
    </source>
</evidence>
<dbReference type="InterPro" id="IPR005248">
    <property type="entry name" value="NadD/NMNAT"/>
</dbReference>
<gene>
    <name evidence="10" type="primary">nadD</name>
    <name evidence="12" type="ORF">FYJ35_07055</name>
</gene>
<keyword evidence="7 10" id="KW-0067">ATP-binding</keyword>
<name>A0A6L5X5Z3_9FIRM</name>
<dbReference type="NCBIfam" id="TIGR00125">
    <property type="entry name" value="cyt_tran_rel"/>
    <property type="match status" value="1"/>
</dbReference>
<reference evidence="12 13" key="1">
    <citation type="submission" date="2019-08" db="EMBL/GenBank/DDBJ databases">
        <title>In-depth cultivation of the pig gut microbiome towards novel bacterial diversity and tailored functional studies.</title>
        <authorList>
            <person name="Wylensek D."/>
            <person name="Hitch T.C.A."/>
            <person name="Clavel T."/>
        </authorList>
    </citation>
    <scope>NUCLEOTIDE SEQUENCE [LARGE SCALE GENOMIC DNA]</scope>
    <source>
        <strain evidence="12 13">Oil+RF-744-WCA-WT-11</strain>
    </source>
</reference>
<comment type="function">
    <text evidence="1 10">Catalyzes the reversible adenylation of nicotinate mononucleotide (NaMN) to nicotinic acid adenine dinucleotide (NaAD).</text>
</comment>
<dbReference type="Proteomes" id="UP000481852">
    <property type="component" value="Unassembled WGS sequence"/>
</dbReference>